<dbReference type="InterPro" id="IPR050640">
    <property type="entry name" value="Bact_2-comp_sensor_kinase"/>
</dbReference>
<dbReference type="GO" id="GO:0016020">
    <property type="term" value="C:membrane"/>
    <property type="evidence" value="ECO:0007669"/>
    <property type="project" value="InterPro"/>
</dbReference>
<protein>
    <submittedName>
        <fullName evidence="1">Histidine kinase</fullName>
    </submittedName>
</protein>
<dbReference type="Pfam" id="PF06580">
    <property type="entry name" value="His_kinase"/>
    <property type="match status" value="1"/>
</dbReference>
<reference evidence="1 2" key="1">
    <citation type="journal article" date="2016" name="J. Zhejiang Univ. Sci. B">
        <title>Antibiotic resistance mechanisms of Myroides sp.</title>
        <authorList>
            <person name="Hu S."/>
            <person name="Yuan S."/>
            <person name="Qu H."/>
            <person name="Jiang T."/>
            <person name="Zhou Y."/>
            <person name="Wang M."/>
            <person name="Ming D."/>
        </authorList>
    </citation>
    <scope>NUCLEOTIDE SEQUENCE [LARGE SCALE GENOMIC DNA]</scope>
    <source>
        <strain evidence="1 2">PR63039</strain>
    </source>
</reference>
<dbReference type="GO" id="GO:0000155">
    <property type="term" value="F:phosphorelay sensor kinase activity"/>
    <property type="evidence" value="ECO:0007669"/>
    <property type="project" value="InterPro"/>
</dbReference>
<dbReference type="KEGG" id="mod:AS202_19390"/>
<sequence>MKQKNNIVKIGAVLLITFLMFRRVLNLHYLDIYLFIFYFSILVSAVLGVNYYLKKSYFGRLNMYLRENERNIGWATAITTAINFVVILCVAILLKMINSFFVEGGHIATVFMHGGFRSVLNFTVFYSILLAIYFHITFSSLVKDQQIEEQKVITGNVSAQFESLKNQLDPHFLFNSLNVLGALIEEDQEKAVEFNHSLSKTYRYILDQKNKELVPLEEELAFAKTYIELLQMRFEDSLIFELPERVKQEGAKVVPLSLQLLLENVIKHNKSSSQKPIHILIKESPDGYLIIQNTLNKKQTFESRKGIGLENIASRYALLTSKPVFIEESEEYFTVRIPILTKIIEQMRIIDVPENEQEILVEAKKNVEKIKKFYAHLTTFIMVNIFLMVINMITNPTFPWALIPLFGWGIGLAADAMRTFNYSLFLGRDWEDKKIREYMDKHNNGGTQKWN</sequence>
<keyword evidence="1" id="KW-0418">Kinase</keyword>
<dbReference type="Proteomes" id="UP000069030">
    <property type="component" value="Chromosome"/>
</dbReference>
<dbReference type="PANTHER" id="PTHR34220:SF7">
    <property type="entry name" value="SENSOR HISTIDINE KINASE YPDA"/>
    <property type="match status" value="1"/>
</dbReference>
<dbReference type="EMBL" id="CP013690">
    <property type="protein sequence ID" value="ALU28176.1"/>
    <property type="molecule type" value="Genomic_DNA"/>
</dbReference>
<evidence type="ECO:0000313" key="1">
    <source>
        <dbReference type="EMBL" id="ALU28176.1"/>
    </source>
</evidence>
<dbReference type="eggNOG" id="COG2972">
    <property type="taxonomic scope" value="Bacteria"/>
</dbReference>
<dbReference type="AlphaFoldDB" id="A0A0U3GZP1"/>
<accession>A0A0U3GZP1</accession>
<keyword evidence="1" id="KW-0808">Transferase</keyword>
<evidence type="ECO:0000313" key="2">
    <source>
        <dbReference type="Proteomes" id="UP000069030"/>
    </source>
</evidence>
<dbReference type="Pfam" id="PF13239">
    <property type="entry name" value="2TM"/>
    <property type="match status" value="1"/>
</dbReference>
<gene>
    <name evidence="1" type="ORF">AS202_19390</name>
</gene>
<proteinExistence type="predicted"/>
<dbReference type="GeneID" id="66976118"/>
<organism evidence="1 2">
    <name type="scientific">Myroides odoratimimus</name>
    <dbReference type="NCBI Taxonomy" id="76832"/>
    <lineage>
        <taxon>Bacteria</taxon>
        <taxon>Pseudomonadati</taxon>
        <taxon>Bacteroidota</taxon>
        <taxon>Flavobacteriia</taxon>
        <taxon>Flavobacteriales</taxon>
        <taxon>Flavobacteriaceae</taxon>
        <taxon>Myroides</taxon>
    </lineage>
</organism>
<dbReference type="InterPro" id="IPR036890">
    <property type="entry name" value="HATPase_C_sf"/>
</dbReference>
<name>A0A0U3GZP1_9FLAO</name>
<dbReference type="RefSeq" id="WP_006261350.1">
    <property type="nucleotide sequence ID" value="NZ_BCMQ01000004.1"/>
</dbReference>
<dbReference type="PANTHER" id="PTHR34220">
    <property type="entry name" value="SENSOR HISTIDINE KINASE YPDA"/>
    <property type="match status" value="1"/>
</dbReference>
<dbReference type="InterPro" id="IPR025698">
    <property type="entry name" value="2TM_dom"/>
</dbReference>
<dbReference type="Gene3D" id="3.30.565.10">
    <property type="entry name" value="Histidine kinase-like ATPase, C-terminal domain"/>
    <property type="match status" value="1"/>
</dbReference>
<dbReference type="InterPro" id="IPR010559">
    <property type="entry name" value="Sig_transdc_His_kin_internal"/>
</dbReference>